<evidence type="ECO:0000259" key="3">
    <source>
        <dbReference type="Pfam" id="PF15281"/>
    </source>
</evidence>
<dbReference type="GO" id="GO:0005802">
    <property type="term" value="C:trans-Golgi network"/>
    <property type="evidence" value="ECO:0007669"/>
    <property type="project" value="InterPro"/>
</dbReference>
<protein>
    <recommendedName>
        <fullName evidence="3">Consortin C-terminal domain-containing protein</fullName>
    </recommendedName>
</protein>
<comment type="caution">
    <text evidence="4">The sequence shown here is derived from an EMBL/GenBank/DDBJ whole genome shotgun (WGS) entry which is preliminary data.</text>
</comment>
<keyword evidence="2" id="KW-0812">Transmembrane</keyword>
<keyword evidence="2" id="KW-0472">Membrane</keyword>
<dbReference type="Pfam" id="PF15281">
    <property type="entry name" value="Consortin_C"/>
    <property type="match status" value="1"/>
</dbReference>
<dbReference type="InterPro" id="IPR028129">
    <property type="entry name" value="Consortin_C"/>
</dbReference>
<feature type="region of interest" description="Disordered" evidence="1">
    <location>
        <begin position="1"/>
        <end position="56"/>
    </location>
</feature>
<accession>A0A9D3PIE0</accession>
<feature type="transmembrane region" description="Helical" evidence="2">
    <location>
        <begin position="123"/>
        <end position="144"/>
    </location>
</feature>
<dbReference type="GO" id="GO:0030133">
    <property type="term" value="C:transport vesicle"/>
    <property type="evidence" value="ECO:0007669"/>
    <property type="project" value="TreeGrafter"/>
</dbReference>
<feature type="region of interest" description="Disordered" evidence="1">
    <location>
        <begin position="77"/>
        <end position="115"/>
    </location>
</feature>
<dbReference type="InterPro" id="IPR042318">
    <property type="entry name" value="Consortin"/>
</dbReference>
<dbReference type="EMBL" id="JAFDVH010000018">
    <property type="protein sequence ID" value="KAG7461120.1"/>
    <property type="molecule type" value="Genomic_DNA"/>
</dbReference>
<reference evidence="4" key="1">
    <citation type="submission" date="2021-01" db="EMBL/GenBank/DDBJ databases">
        <authorList>
            <person name="Zahm M."/>
            <person name="Roques C."/>
            <person name="Cabau C."/>
            <person name="Klopp C."/>
            <person name="Donnadieu C."/>
            <person name="Jouanno E."/>
            <person name="Lampietro C."/>
            <person name="Louis A."/>
            <person name="Herpin A."/>
            <person name="Echchiki A."/>
            <person name="Berthelot C."/>
            <person name="Parey E."/>
            <person name="Roest-Crollius H."/>
            <person name="Braasch I."/>
            <person name="Postlethwait J."/>
            <person name="Bobe J."/>
            <person name="Montfort J."/>
            <person name="Bouchez O."/>
            <person name="Begum T."/>
            <person name="Mejri S."/>
            <person name="Adams A."/>
            <person name="Chen W.-J."/>
            <person name="Guiguen Y."/>
        </authorList>
    </citation>
    <scope>NUCLEOTIDE SEQUENCE</scope>
    <source>
        <strain evidence="4">YG-15Mar2019-1</strain>
        <tissue evidence="4">Brain</tissue>
    </source>
</reference>
<dbReference type="Proteomes" id="UP001046870">
    <property type="component" value="Chromosome 18"/>
</dbReference>
<keyword evidence="2" id="KW-1133">Transmembrane helix</keyword>
<dbReference type="OrthoDB" id="9894200at2759"/>
<organism evidence="4 5">
    <name type="scientific">Megalops atlanticus</name>
    <name type="common">Tarpon</name>
    <name type="synonym">Clupea gigantea</name>
    <dbReference type="NCBI Taxonomy" id="7932"/>
    <lineage>
        <taxon>Eukaryota</taxon>
        <taxon>Metazoa</taxon>
        <taxon>Chordata</taxon>
        <taxon>Craniata</taxon>
        <taxon>Vertebrata</taxon>
        <taxon>Euteleostomi</taxon>
        <taxon>Actinopterygii</taxon>
        <taxon>Neopterygii</taxon>
        <taxon>Teleostei</taxon>
        <taxon>Elopiformes</taxon>
        <taxon>Megalopidae</taxon>
        <taxon>Megalops</taxon>
    </lineage>
</organism>
<evidence type="ECO:0000313" key="5">
    <source>
        <dbReference type="Proteomes" id="UP001046870"/>
    </source>
</evidence>
<dbReference type="GO" id="GO:0005886">
    <property type="term" value="C:plasma membrane"/>
    <property type="evidence" value="ECO:0007669"/>
    <property type="project" value="TreeGrafter"/>
</dbReference>
<keyword evidence="5" id="KW-1185">Reference proteome</keyword>
<dbReference type="GO" id="GO:0042998">
    <property type="term" value="P:positive regulation of Golgi to plasma membrane protein transport"/>
    <property type="evidence" value="ECO:0007669"/>
    <property type="project" value="InterPro"/>
</dbReference>
<evidence type="ECO:0000313" key="4">
    <source>
        <dbReference type="EMBL" id="KAG7461120.1"/>
    </source>
</evidence>
<dbReference type="PANTHER" id="PTHR28581">
    <property type="entry name" value="CONSORTIN"/>
    <property type="match status" value="1"/>
</dbReference>
<evidence type="ECO:0000256" key="1">
    <source>
        <dbReference type="SAM" id="MobiDB-lite"/>
    </source>
</evidence>
<feature type="domain" description="Consortin C-terminal" evidence="3">
    <location>
        <begin position="68"/>
        <end position="181"/>
    </location>
</feature>
<feature type="compositionally biased region" description="Acidic residues" evidence="1">
    <location>
        <begin position="1"/>
        <end position="45"/>
    </location>
</feature>
<proteinExistence type="predicted"/>
<dbReference type="GO" id="GO:0071253">
    <property type="term" value="F:connexin binding"/>
    <property type="evidence" value="ECO:0007669"/>
    <property type="project" value="InterPro"/>
</dbReference>
<evidence type="ECO:0000256" key="2">
    <source>
        <dbReference type="SAM" id="Phobius"/>
    </source>
</evidence>
<dbReference type="AlphaFoldDB" id="A0A9D3PIE0"/>
<dbReference type="PANTHER" id="PTHR28581:SF1">
    <property type="entry name" value="CONSORTIN"/>
    <property type="match status" value="1"/>
</dbReference>
<name>A0A9D3PIE0_MEGAT</name>
<sequence length="184" mass="20383">MSQPEPEELEPGEGEGEEGEEEEEEEEDEVIDGDVLECEEEEEEEMGKVEGVGQDSLDDLAKRIQVEEITPAEGLVSILKRKTSLEGDTSPQPDPPKRVSKRKVRFKEPDDDLDQDEVSGDSCLILLLLCLVTVVISVGGTALYCGLVDAQSSVCTEFSQNVEFYLGHVRRGVEELRHWFSPGS</sequence>
<gene>
    <name evidence="4" type="ORF">MATL_G00206670</name>
</gene>